<feature type="compositionally biased region" description="Low complexity" evidence="1">
    <location>
        <begin position="138"/>
        <end position="153"/>
    </location>
</feature>
<proteinExistence type="predicted"/>
<feature type="region of interest" description="Disordered" evidence="1">
    <location>
        <begin position="416"/>
        <end position="457"/>
    </location>
</feature>
<keyword evidence="3" id="KW-1185">Reference proteome</keyword>
<dbReference type="KEGG" id="mzt:108723151"/>
<feature type="compositionally biased region" description="Acidic residues" evidence="1">
    <location>
        <begin position="434"/>
        <end position="448"/>
    </location>
</feature>
<sequence>MQWRRQKKVTHVIGSSNHVLLLARYQDAPPGEEDEEEGLRKDYVKSQEKETNVHIHFDRNGQQSGYKPRRAGTSTSGGSTSGYASSGSRSHRDESAGSPSQPKIIFNEEEYTRITTPRQDVLFKKGYLSRKKPWTGNASTSATPSTTESQSASHSTADGSETTEDQQLLDRDSGTGEYPPMAESSGAQLGYGTFYDHGSGYYYEYPVMLVGPAPVPAQVGPNILATVPCGPVPLRPIEWINPAFVPKLANQPYCLMDYQTNQSTEPVTIVEEQNGTIVTAEASNSMWNESGTGSASCSGSVAGEIEEQVEETENATMEQHTVKEQLIEEQPQEPLHLEGQQHLENGMTTIDPYLDPLMMQEPMHMSHMVPAVPQPYMYPGHYMFGPPLVNVNGVTIQGGPLVRTMDVTAMTMACAKRRKKRKKRKQRRPTLGNTEDEEEGEYSSECDNDVSSSRLPWSECPTSIAITTTSAANRPLNPECQEFQLRPDLQSRILSTPVSTSTVTTVAEEVTSSVNDAPDVSSYTETESASRETEVCDLSTAQSLTNQEETIIRNSEQIVRETSLDNIQSSTVGHMPRDRNAEINSQANHLVVNMEAIITNETTEIRSSAPTDYESPSRTDISLENDGDLTSANVKHESFENNSNDINTNTLDNGVRCPEENLVNGDTNYEHFADLTEKASKSISMSPQENDSNLTTINVNEKEEVQRLRCCNNSSVTRTTSLGLPRKYNKKGLKFVRESTPGPDLDDSAHLDVESKIVQQFEAVELSDADCKCNVVNDKLDETERKVANEVDALEVHNESTIKTTNRDTIEGSNEDSGFESQTRMSKKYPITAAVKEWLRRANSPDLFITSASTSESETDEEEIDAREPPKNLQGNPMPALSANSGVDNVTLLSCTASCGEFAKTNNNNINNNNARNDQMEVDSTSIGRRKRDAKVVKRKTTAKRNDKRNRNVDEKTQSQLVSSLVSLNFVTAVRSKEKPKNNVGDVCEFTQEDSVAGMRVALSSRINSKRVNGRRMKTLRKISKNPVENIDIKMRRIDNLNDGKDKGTSEDSMVSVRTFEKGEIIVSQDGRLLPTSSYEPVPFNFHGNPVAKTAAYVDVINKNVEICEKTSKNSSENDENDSVMIGSSVSIEEPDVLECWEVETVEPVITPKRLLQSPGVLYEGEAAEDDNIEVEKAFVEHVQRYYRLARDTVNTEEESSEFSTSVISSRTVPNDPEDKTIGYFRDEEIPIYLPDKNQDVTIADEKIPIDEAFEVYESCYNGKSPFLSFDSKMFGQRSLYGQNGDGPIPCRAVCCNIQ</sequence>
<evidence type="ECO:0000313" key="2">
    <source>
        <dbReference type="EMBL" id="KYQ55037.1"/>
    </source>
</evidence>
<gene>
    <name evidence="2" type="ORF">ALC60_06040</name>
</gene>
<dbReference type="OrthoDB" id="8197936at2759"/>
<feature type="compositionally biased region" description="Basic residues" evidence="1">
    <location>
        <begin position="416"/>
        <end position="428"/>
    </location>
</feature>
<reference evidence="2 3" key="1">
    <citation type="submission" date="2015-09" db="EMBL/GenBank/DDBJ databases">
        <title>Trachymyrmex zeteki WGS genome.</title>
        <authorList>
            <person name="Nygaard S."/>
            <person name="Hu H."/>
            <person name="Boomsma J."/>
            <person name="Zhang G."/>
        </authorList>
    </citation>
    <scope>NUCLEOTIDE SEQUENCE [LARGE SCALE GENOMIC DNA]</scope>
    <source>
        <strain evidence="2">Tzet28-1</strain>
        <tissue evidence="2">Whole body</tissue>
    </source>
</reference>
<organism evidence="2 3">
    <name type="scientific">Mycetomoellerius zeteki</name>
    <dbReference type="NCBI Taxonomy" id="64791"/>
    <lineage>
        <taxon>Eukaryota</taxon>
        <taxon>Metazoa</taxon>
        <taxon>Ecdysozoa</taxon>
        <taxon>Arthropoda</taxon>
        <taxon>Hexapoda</taxon>
        <taxon>Insecta</taxon>
        <taxon>Pterygota</taxon>
        <taxon>Neoptera</taxon>
        <taxon>Endopterygota</taxon>
        <taxon>Hymenoptera</taxon>
        <taxon>Apocrita</taxon>
        <taxon>Aculeata</taxon>
        <taxon>Formicoidea</taxon>
        <taxon>Formicidae</taxon>
        <taxon>Myrmicinae</taxon>
        <taxon>Mycetomoellerius</taxon>
    </lineage>
</organism>
<feature type="compositionally biased region" description="Low complexity" evidence="1">
    <location>
        <begin position="71"/>
        <end position="88"/>
    </location>
</feature>
<name>A0A151X3M5_9HYME</name>
<feature type="region of interest" description="Disordered" evidence="1">
    <location>
        <begin position="133"/>
        <end position="187"/>
    </location>
</feature>
<feature type="region of interest" description="Disordered" evidence="1">
    <location>
        <begin position="851"/>
        <end position="877"/>
    </location>
</feature>
<protein>
    <submittedName>
        <fullName evidence="2">Uncharacterized protein</fullName>
    </submittedName>
</protein>
<evidence type="ECO:0000313" key="3">
    <source>
        <dbReference type="Proteomes" id="UP000075809"/>
    </source>
</evidence>
<feature type="region of interest" description="Disordered" evidence="1">
    <location>
        <begin position="24"/>
        <end position="111"/>
    </location>
</feature>
<accession>A0A151X3M5</accession>
<feature type="region of interest" description="Disordered" evidence="1">
    <location>
        <begin position="606"/>
        <end position="626"/>
    </location>
</feature>
<evidence type="ECO:0000256" key="1">
    <source>
        <dbReference type="SAM" id="MobiDB-lite"/>
    </source>
</evidence>
<dbReference type="EMBL" id="KQ982557">
    <property type="protein sequence ID" value="KYQ55037.1"/>
    <property type="molecule type" value="Genomic_DNA"/>
</dbReference>
<feature type="compositionally biased region" description="Basic and acidic residues" evidence="1">
    <location>
        <begin position="38"/>
        <end position="59"/>
    </location>
</feature>
<dbReference type="Proteomes" id="UP000075809">
    <property type="component" value="Unassembled WGS sequence"/>
</dbReference>